<feature type="non-terminal residue" evidence="1">
    <location>
        <position position="340"/>
    </location>
</feature>
<evidence type="ECO:0000313" key="1">
    <source>
        <dbReference type="EMBL" id="KAJ2763827.1"/>
    </source>
</evidence>
<proteinExistence type="predicted"/>
<comment type="caution">
    <text evidence="1">The sequence shown here is derived from an EMBL/GenBank/DDBJ whole genome shotgun (WGS) entry which is preliminary data.</text>
</comment>
<dbReference type="EMBL" id="JANBUJ010002600">
    <property type="protein sequence ID" value="KAJ2763827.1"/>
    <property type="molecule type" value="Genomic_DNA"/>
</dbReference>
<reference evidence="1" key="1">
    <citation type="submission" date="2022-07" db="EMBL/GenBank/DDBJ databases">
        <title>Phylogenomic reconstructions and comparative analyses of Kickxellomycotina fungi.</title>
        <authorList>
            <person name="Reynolds N.K."/>
            <person name="Stajich J.E."/>
            <person name="Barry K."/>
            <person name="Grigoriev I.V."/>
            <person name="Crous P."/>
            <person name="Smith M.E."/>
        </authorList>
    </citation>
    <scope>NUCLEOTIDE SEQUENCE</scope>
    <source>
        <strain evidence="1">CBS 109366</strain>
    </source>
</reference>
<dbReference type="Proteomes" id="UP001140234">
    <property type="component" value="Unassembled WGS sequence"/>
</dbReference>
<accession>A0ACC1JMX4</accession>
<evidence type="ECO:0000313" key="2">
    <source>
        <dbReference type="Proteomes" id="UP001140234"/>
    </source>
</evidence>
<name>A0ACC1JMX4_9FUNG</name>
<sequence>MTEEGNGVYEVVDGSPEPESARPSFDFATMGRGGVPLVIDNGSDRCRAGWATEQDPRLEFESLAARYRNRKLSADQILLVGGSVHSDPMAKASIRSPFDSGVVTNFDAMESILDYVFTVLGCVDERVDQPIVMTEAVCTPYTSRRNMSELLFECYNVPSVVYGIDSVWSYYKNTGSLATDGLIVASGATASHVIPIYDARAHTEHCKRINLGGTSMDEYLLKLLQLKYPAFPVKISEWQTRDLVHNFVYAAEDYDKELGCYLASENLAHKDVTVQFQFPMPTLDERTEEDIQRVADRRREQMKKMHEMAARKRQEKIEQRVQELEELTALREGREEMDAD</sequence>
<organism evidence="1 2">
    <name type="scientific">Coemansia nantahalensis</name>
    <dbReference type="NCBI Taxonomy" id="2789366"/>
    <lineage>
        <taxon>Eukaryota</taxon>
        <taxon>Fungi</taxon>
        <taxon>Fungi incertae sedis</taxon>
        <taxon>Zoopagomycota</taxon>
        <taxon>Kickxellomycotina</taxon>
        <taxon>Kickxellomycetes</taxon>
        <taxon>Kickxellales</taxon>
        <taxon>Kickxellaceae</taxon>
        <taxon>Coemansia</taxon>
    </lineage>
</organism>
<protein>
    <submittedName>
        <fullName evidence="1">Nuclear actin-protein involved in chromatin remodeling</fullName>
    </submittedName>
</protein>
<gene>
    <name evidence="1" type="primary">ARP5</name>
    <name evidence="1" type="ORF">IWQ57_005421</name>
</gene>
<keyword evidence="2" id="KW-1185">Reference proteome</keyword>